<comment type="caution">
    <text evidence="1">The sequence shown here is derived from an EMBL/GenBank/DDBJ whole genome shotgun (WGS) entry which is preliminary data.</text>
</comment>
<evidence type="ECO:0000313" key="2">
    <source>
        <dbReference type="Proteomes" id="UP001632038"/>
    </source>
</evidence>
<dbReference type="EMBL" id="JAVIJP010000029">
    <property type="protein sequence ID" value="KAL3633936.1"/>
    <property type="molecule type" value="Genomic_DNA"/>
</dbReference>
<evidence type="ECO:0008006" key="3">
    <source>
        <dbReference type="Google" id="ProtNLM"/>
    </source>
</evidence>
<dbReference type="AlphaFoldDB" id="A0ABD3CV89"/>
<keyword evidence="2" id="KW-1185">Reference proteome</keyword>
<protein>
    <recommendedName>
        <fullName evidence="3">Ycf15</fullName>
    </recommendedName>
</protein>
<organism evidence="1 2">
    <name type="scientific">Castilleja foliolosa</name>
    <dbReference type="NCBI Taxonomy" id="1961234"/>
    <lineage>
        <taxon>Eukaryota</taxon>
        <taxon>Viridiplantae</taxon>
        <taxon>Streptophyta</taxon>
        <taxon>Embryophyta</taxon>
        <taxon>Tracheophyta</taxon>
        <taxon>Spermatophyta</taxon>
        <taxon>Magnoliopsida</taxon>
        <taxon>eudicotyledons</taxon>
        <taxon>Gunneridae</taxon>
        <taxon>Pentapetalae</taxon>
        <taxon>asterids</taxon>
        <taxon>lamiids</taxon>
        <taxon>Lamiales</taxon>
        <taxon>Orobanchaceae</taxon>
        <taxon>Pedicularideae</taxon>
        <taxon>Castillejinae</taxon>
        <taxon>Castilleja</taxon>
    </lineage>
</organism>
<sequence>MENLQKPIDGNRWAQAIDSHRWKFREWEKEASIGLSYRFPSMGKPVSEAEKAQLGFIKSYSPKKRRTQHHTPFLGLRTDLLPQNSSWSLTTSKSPSLSELDNLRIIIHP</sequence>
<reference evidence="2" key="1">
    <citation type="journal article" date="2024" name="IScience">
        <title>Strigolactones Initiate the Formation of Haustorium-like Structures in Castilleja.</title>
        <authorList>
            <person name="Buerger M."/>
            <person name="Peterson D."/>
            <person name="Chory J."/>
        </authorList>
    </citation>
    <scope>NUCLEOTIDE SEQUENCE [LARGE SCALE GENOMIC DNA]</scope>
</reference>
<proteinExistence type="predicted"/>
<evidence type="ECO:0000313" key="1">
    <source>
        <dbReference type="EMBL" id="KAL3633936.1"/>
    </source>
</evidence>
<gene>
    <name evidence="1" type="ORF">CASFOL_022698</name>
</gene>
<name>A0ABD3CV89_9LAMI</name>
<dbReference type="Proteomes" id="UP001632038">
    <property type="component" value="Unassembled WGS sequence"/>
</dbReference>
<accession>A0ABD3CV89</accession>